<feature type="compositionally biased region" description="Polar residues" evidence="1">
    <location>
        <begin position="44"/>
        <end position="55"/>
    </location>
</feature>
<organism evidence="3 4">
    <name type="scientific">Curvularia clavata</name>
    <dbReference type="NCBI Taxonomy" id="95742"/>
    <lineage>
        <taxon>Eukaryota</taxon>
        <taxon>Fungi</taxon>
        <taxon>Dikarya</taxon>
        <taxon>Ascomycota</taxon>
        <taxon>Pezizomycotina</taxon>
        <taxon>Dothideomycetes</taxon>
        <taxon>Pleosporomycetidae</taxon>
        <taxon>Pleosporales</taxon>
        <taxon>Pleosporineae</taxon>
        <taxon>Pleosporaceae</taxon>
        <taxon>Curvularia</taxon>
    </lineage>
</organism>
<feature type="compositionally biased region" description="Low complexity" evidence="1">
    <location>
        <begin position="56"/>
        <end position="68"/>
    </location>
</feature>
<dbReference type="Proteomes" id="UP001056012">
    <property type="component" value="Chromosome 5"/>
</dbReference>
<dbReference type="VEuPathDB" id="FungiDB:yc1106_06976"/>
<gene>
    <name evidence="3" type="ORF">yc1106_06976</name>
</gene>
<reference evidence="3" key="1">
    <citation type="submission" date="2021-12" db="EMBL/GenBank/DDBJ databases">
        <title>Curvularia clavata genome.</title>
        <authorList>
            <person name="Cao Y."/>
        </authorList>
    </citation>
    <scope>NUCLEOTIDE SEQUENCE</scope>
    <source>
        <strain evidence="3">Yc1106</strain>
    </source>
</reference>
<accession>A0A9Q9DUD2</accession>
<feature type="compositionally biased region" description="Basic and acidic residues" evidence="1">
    <location>
        <begin position="1"/>
        <end position="11"/>
    </location>
</feature>
<dbReference type="OrthoDB" id="3767534at2759"/>
<evidence type="ECO:0000313" key="3">
    <source>
        <dbReference type="EMBL" id="USP79702.1"/>
    </source>
</evidence>
<feature type="transmembrane region" description="Helical" evidence="2">
    <location>
        <begin position="87"/>
        <end position="109"/>
    </location>
</feature>
<dbReference type="AlphaFoldDB" id="A0A9Q9DUD2"/>
<evidence type="ECO:0000256" key="1">
    <source>
        <dbReference type="SAM" id="MobiDB-lite"/>
    </source>
</evidence>
<feature type="compositionally biased region" description="Low complexity" evidence="1">
    <location>
        <begin position="12"/>
        <end position="26"/>
    </location>
</feature>
<evidence type="ECO:0000313" key="4">
    <source>
        <dbReference type="Proteomes" id="UP001056012"/>
    </source>
</evidence>
<proteinExistence type="predicted"/>
<name>A0A9Q9DUD2_CURCL</name>
<keyword evidence="2" id="KW-0472">Membrane</keyword>
<protein>
    <submittedName>
        <fullName evidence="3">Uncharacterized protein</fullName>
    </submittedName>
</protein>
<sequence>MAASKTSDDKGAAVSTPAASASLTSSATSYPATIQIPATAVASKPTTGSASTTIQSISRTASSTPTSTETAIALADEAGQLSTGAKAGIGVSVAVLPVIAAVILAWYICRLKRQAHATQQSEGASAVPDPPAMRGRQLSTYAYHTGPLSPGEKRNTMVADIGYGMVIKKRGPILSILVEREDEDKTSVKEPVPGQREGLAPPLELDGEGTAVWELPTSITPRSRSEER</sequence>
<dbReference type="EMBL" id="CP089278">
    <property type="protein sequence ID" value="USP79702.1"/>
    <property type="molecule type" value="Genomic_DNA"/>
</dbReference>
<evidence type="ECO:0000256" key="2">
    <source>
        <dbReference type="SAM" id="Phobius"/>
    </source>
</evidence>
<keyword evidence="4" id="KW-1185">Reference proteome</keyword>
<keyword evidence="2" id="KW-0812">Transmembrane</keyword>
<feature type="region of interest" description="Disordered" evidence="1">
    <location>
        <begin position="41"/>
        <end position="68"/>
    </location>
</feature>
<keyword evidence="2" id="KW-1133">Transmembrane helix</keyword>
<feature type="region of interest" description="Disordered" evidence="1">
    <location>
        <begin position="1"/>
        <end position="26"/>
    </location>
</feature>
<feature type="region of interest" description="Disordered" evidence="1">
    <location>
        <begin position="180"/>
        <end position="228"/>
    </location>
</feature>